<dbReference type="Proteomes" id="UP001153555">
    <property type="component" value="Unassembled WGS sequence"/>
</dbReference>
<name>A0A9N7NPL7_STRHE</name>
<feature type="non-terminal residue" evidence="3">
    <location>
        <position position="395"/>
    </location>
</feature>
<organism evidence="3 4">
    <name type="scientific">Striga hermonthica</name>
    <name type="common">Purple witchweed</name>
    <name type="synonym">Buchnera hermonthica</name>
    <dbReference type="NCBI Taxonomy" id="68872"/>
    <lineage>
        <taxon>Eukaryota</taxon>
        <taxon>Viridiplantae</taxon>
        <taxon>Streptophyta</taxon>
        <taxon>Embryophyta</taxon>
        <taxon>Tracheophyta</taxon>
        <taxon>Spermatophyta</taxon>
        <taxon>Magnoliopsida</taxon>
        <taxon>eudicotyledons</taxon>
        <taxon>Gunneridae</taxon>
        <taxon>Pentapetalae</taxon>
        <taxon>asterids</taxon>
        <taxon>lamiids</taxon>
        <taxon>Lamiales</taxon>
        <taxon>Orobanchaceae</taxon>
        <taxon>Buchnereae</taxon>
        <taxon>Striga</taxon>
    </lineage>
</organism>
<feature type="domain" description="DUF4283" evidence="2">
    <location>
        <begin position="36"/>
        <end position="116"/>
    </location>
</feature>
<dbReference type="PANTHER" id="PTHR31286">
    <property type="entry name" value="GLYCINE-RICH CELL WALL STRUCTURAL PROTEIN 1.8-LIKE"/>
    <property type="match status" value="1"/>
</dbReference>
<dbReference type="EMBL" id="CACSLK010031655">
    <property type="protein sequence ID" value="CAA0840075.1"/>
    <property type="molecule type" value="Genomic_DNA"/>
</dbReference>
<protein>
    <recommendedName>
        <fullName evidence="2">DUF4283 domain-containing protein</fullName>
    </recommendedName>
</protein>
<feature type="non-terminal residue" evidence="3">
    <location>
        <position position="1"/>
    </location>
</feature>
<evidence type="ECO:0000259" key="2">
    <source>
        <dbReference type="Pfam" id="PF14111"/>
    </source>
</evidence>
<dbReference type="InterPro" id="IPR025558">
    <property type="entry name" value="DUF4283"/>
</dbReference>
<proteinExistence type="predicted"/>
<dbReference type="InterPro" id="IPR040256">
    <property type="entry name" value="At4g02000-like"/>
</dbReference>
<dbReference type="Pfam" id="PF14111">
    <property type="entry name" value="DUF4283"/>
    <property type="match status" value="1"/>
</dbReference>
<keyword evidence="4" id="KW-1185">Reference proteome</keyword>
<dbReference type="PANTHER" id="PTHR31286:SF178">
    <property type="entry name" value="DUF4283 DOMAIN-CONTAINING PROTEIN"/>
    <property type="match status" value="1"/>
</dbReference>
<dbReference type="OrthoDB" id="1418158at2759"/>
<dbReference type="AlphaFoldDB" id="A0A9N7NPL7"/>
<feature type="region of interest" description="Disordered" evidence="1">
    <location>
        <begin position="246"/>
        <end position="314"/>
    </location>
</feature>
<feature type="compositionally biased region" description="Polar residues" evidence="1">
    <location>
        <begin position="274"/>
        <end position="298"/>
    </location>
</feature>
<accession>A0A9N7NPL7</accession>
<sequence length="395" mass="45132">SGGFQEELSDKLKQIALSQSEFEVLELKEEDIRLSAEECKTSLIGKVIEERKAHLSGIKKTMGIIWQIQNPMEVKELQTNYFQFIFGSLQDKRKVTAGIHWLFENQYLVLREWEDGLHENHPSFSEIKMWIQVNNLPLNWLCTDVGRRIGHIFLRTMNVVVVKAGGNRGSYLRMLVGVYASKPLPRVVNLKLKDQQITAVIQYEKLVNLCHYCGLIGRLERSCEKKMNDMDSNSVKEGQFGEWMKAPEGYWGPRPSSSQSPNNTTSYNSPEPSIQQQSHMGTSSKAYNSSDSKNQNNSEYEDNNQGGGNLNKDQMRCDQTQTTSLELVVAQFPSDAETTINNMEMENRSNMGLASIPEEGYPQMLNFKTGQMDTQNIQRFPNQLKKKGWTRQMGH</sequence>
<gene>
    <name evidence="3" type="ORF">SHERM_06531</name>
</gene>
<evidence type="ECO:0000313" key="4">
    <source>
        <dbReference type="Proteomes" id="UP001153555"/>
    </source>
</evidence>
<evidence type="ECO:0000256" key="1">
    <source>
        <dbReference type="SAM" id="MobiDB-lite"/>
    </source>
</evidence>
<feature type="compositionally biased region" description="Low complexity" evidence="1">
    <location>
        <begin position="253"/>
        <end position="273"/>
    </location>
</feature>
<comment type="caution">
    <text evidence="3">The sequence shown here is derived from an EMBL/GenBank/DDBJ whole genome shotgun (WGS) entry which is preliminary data.</text>
</comment>
<reference evidence="3" key="1">
    <citation type="submission" date="2019-12" db="EMBL/GenBank/DDBJ databases">
        <authorList>
            <person name="Scholes J."/>
        </authorList>
    </citation>
    <scope>NUCLEOTIDE SEQUENCE</scope>
</reference>
<evidence type="ECO:0000313" key="3">
    <source>
        <dbReference type="EMBL" id="CAA0840075.1"/>
    </source>
</evidence>